<organism evidence="7 8">
    <name type="scientific">Faecalitalea cylindroides ATCC 27803</name>
    <dbReference type="NCBI Taxonomy" id="649755"/>
    <lineage>
        <taxon>Bacteria</taxon>
        <taxon>Bacillati</taxon>
        <taxon>Bacillota</taxon>
        <taxon>Erysipelotrichia</taxon>
        <taxon>Erysipelotrichales</taxon>
        <taxon>Erysipelotrichaceae</taxon>
        <taxon>Faecalitalea</taxon>
    </lineage>
</organism>
<evidence type="ECO:0000256" key="3">
    <source>
        <dbReference type="ARBA" id="ARBA00022563"/>
    </source>
</evidence>
<dbReference type="Proteomes" id="UP000016658">
    <property type="component" value="Unassembled WGS sequence"/>
</dbReference>
<keyword evidence="3" id="KW-0554">One-carbon metabolism</keyword>
<reference evidence="7 8" key="1">
    <citation type="submission" date="2013-06" db="EMBL/GenBank/DDBJ databases">
        <authorList>
            <person name="Weinstock G."/>
            <person name="Sodergren E."/>
            <person name="Lobos E.A."/>
            <person name="Fulton L."/>
            <person name="Fulton R."/>
            <person name="Courtney L."/>
            <person name="Fronick C."/>
            <person name="O'Laughlin M."/>
            <person name="Godfrey J."/>
            <person name="Wilson R.M."/>
            <person name="Miner T."/>
            <person name="Farmer C."/>
            <person name="Delehaunty K."/>
            <person name="Cordes M."/>
            <person name="Minx P."/>
            <person name="Tomlinson C."/>
            <person name="Chen J."/>
            <person name="Wollam A."/>
            <person name="Pepin K.H."/>
            <person name="Bhonagiri V."/>
            <person name="Zhang X."/>
            <person name="Warren W."/>
            <person name="Mitreva M."/>
            <person name="Mardis E.R."/>
            <person name="Wilson R.K."/>
        </authorList>
    </citation>
    <scope>NUCLEOTIDE SEQUENCE [LARGE SCALE GENOMIC DNA]</scope>
    <source>
        <strain evidence="7 8">ATCC 27803</strain>
    </source>
</reference>
<evidence type="ECO:0000259" key="6">
    <source>
        <dbReference type="Pfam" id="PF00464"/>
    </source>
</evidence>
<keyword evidence="5" id="KW-0663">Pyridoxal phosphate</keyword>
<comment type="similarity">
    <text evidence="2">Belongs to the SHMT family.</text>
</comment>
<dbReference type="SUPFAM" id="SSF53383">
    <property type="entry name" value="PLP-dependent transferases"/>
    <property type="match status" value="1"/>
</dbReference>
<keyword evidence="4" id="KW-0028">Amino-acid biosynthesis</keyword>
<dbReference type="InterPro" id="IPR015421">
    <property type="entry name" value="PyrdxlP-dep_Trfase_major"/>
</dbReference>
<dbReference type="GO" id="GO:0046653">
    <property type="term" value="P:tetrahydrofolate metabolic process"/>
    <property type="evidence" value="ECO:0007669"/>
    <property type="project" value="TreeGrafter"/>
</dbReference>
<protein>
    <submittedName>
        <fullName evidence="7">Glycine hydroxymethyltransferase</fullName>
    </submittedName>
</protein>
<dbReference type="GO" id="GO:0008168">
    <property type="term" value="F:methyltransferase activity"/>
    <property type="evidence" value="ECO:0007669"/>
    <property type="project" value="UniProtKB-KW"/>
</dbReference>
<dbReference type="GO" id="GO:0019264">
    <property type="term" value="P:glycine biosynthetic process from serine"/>
    <property type="evidence" value="ECO:0007669"/>
    <property type="project" value="TreeGrafter"/>
</dbReference>
<dbReference type="PANTHER" id="PTHR11680:SF35">
    <property type="entry name" value="SERINE HYDROXYMETHYLTRANSFERASE 1"/>
    <property type="match status" value="1"/>
</dbReference>
<dbReference type="HOGENOM" id="CLU_703480_0_0_9"/>
<name>U2P8E8_9FIRM</name>
<dbReference type="InterPro" id="IPR049943">
    <property type="entry name" value="Ser_HO-MeTrfase-like"/>
</dbReference>
<dbReference type="GO" id="GO:0005737">
    <property type="term" value="C:cytoplasm"/>
    <property type="evidence" value="ECO:0007669"/>
    <property type="project" value="TreeGrafter"/>
</dbReference>
<dbReference type="InterPro" id="IPR039429">
    <property type="entry name" value="SHMT-like_dom"/>
</dbReference>
<dbReference type="InterPro" id="IPR015424">
    <property type="entry name" value="PyrdxlP-dep_Trfase"/>
</dbReference>
<keyword evidence="7" id="KW-0489">Methyltransferase</keyword>
<dbReference type="AlphaFoldDB" id="U2P8E8"/>
<comment type="cofactor">
    <cofactor evidence="1">
        <name>pyridoxal 5'-phosphate</name>
        <dbReference type="ChEBI" id="CHEBI:597326"/>
    </cofactor>
</comment>
<gene>
    <name evidence="7" type="ORF">HMPREF0367_00339</name>
</gene>
<keyword evidence="7" id="KW-0808">Transferase</keyword>
<dbReference type="Gene3D" id="3.90.1150.10">
    <property type="entry name" value="Aspartate Aminotransferase, domain 1"/>
    <property type="match status" value="1"/>
</dbReference>
<dbReference type="OrthoDB" id="9131041at2"/>
<dbReference type="GO" id="GO:0004372">
    <property type="term" value="F:glycine hydroxymethyltransferase activity"/>
    <property type="evidence" value="ECO:0007669"/>
    <property type="project" value="TreeGrafter"/>
</dbReference>
<dbReference type="Pfam" id="PF00464">
    <property type="entry name" value="SHMT"/>
    <property type="match status" value="1"/>
</dbReference>
<feature type="domain" description="Serine hydroxymethyltransferase-like" evidence="6">
    <location>
        <begin position="68"/>
        <end position="359"/>
    </location>
</feature>
<dbReference type="RefSeq" id="WP_035400665.1">
    <property type="nucleotide sequence ID" value="NZ_KI270975.1"/>
</dbReference>
<evidence type="ECO:0000256" key="2">
    <source>
        <dbReference type="ARBA" id="ARBA00006376"/>
    </source>
</evidence>
<proteinExistence type="inferred from homology"/>
<dbReference type="EMBL" id="AWVI01000018">
    <property type="protein sequence ID" value="ERK46790.1"/>
    <property type="molecule type" value="Genomic_DNA"/>
</dbReference>
<evidence type="ECO:0000256" key="1">
    <source>
        <dbReference type="ARBA" id="ARBA00001933"/>
    </source>
</evidence>
<evidence type="ECO:0000256" key="4">
    <source>
        <dbReference type="ARBA" id="ARBA00022605"/>
    </source>
</evidence>
<comment type="caution">
    <text evidence="7">The sequence shown here is derived from an EMBL/GenBank/DDBJ whole genome shotgun (WGS) entry which is preliminary data.</text>
</comment>
<dbReference type="Gene3D" id="3.40.640.10">
    <property type="entry name" value="Type I PLP-dependent aspartate aminotransferase-like (Major domain)"/>
    <property type="match status" value="1"/>
</dbReference>
<evidence type="ECO:0000313" key="8">
    <source>
        <dbReference type="Proteomes" id="UP000016658"/>
    </source>
</evidence>
<evidence type="ECO:0000256" key="5">
    <source>
        <dbReference type="ARBA" id="ARBA00022898"/>
    </source>
</evidence>
<accession>U2P8E8</accession>
<dbReference type="PANTHER" id="PTHR11680">
    <property type="entry name" value="SERINE HYDROXYMETHYLTRANSFERASE"/>
    <property type="match status" value="1"/>
</dbReference>
<sequence length="392" mass="45435">MTKQLILNPVENMPELLIDKDYSKLRGLYISDKIKNDKIIKESIIGFSGRQNYNNEIQNIYKQWNKTMKSTYFSMRLLSGLHAHVTLFMGLGKIGDTVMVLPVSAGGHYATPKILSRLGYHVIEAIPDNQNYQINIEDTASLINKKRPEIIFIDRSEGLYYEDFSELLNKIKYKCIRIFDASQYLTNIIEKNFKNPFDMGFDVILSTLHKNFPGPQQALVCSNNSVIWEKIQNALSDYVSNIHAENIFIANQILKKQKILNIYSKLMLENSIYLEEELYKRKIPVVIRDNSKQNTHHLWIQFNNNDTAFAFYKKMEYCNFLVNYRKLPYELGMGIRMGTSAATLQGINSYNLEKLADLIAQIYYVDSVNETLLNKTQKYINELVPLSANVRN</sequence>
<dbReference type="GO" id="GO:0030170">
    <property type="term" value="F:pyridoxal phosphate binding"/>
    <property type="evidence" value="ECO:0007669"/>
    <property type="project" value="TreeGrafter"/>
</dbReference>
<evidence type="ECO:0000313" key="7">
    <source>
        <dbReference type="EMBL" id="ERK46790.1"/>
    </source>
</evidence>
<dbReference type="InterPro" id="IPR015422">
    <property type="entry name" value="PyrdxlP-dep_Trfase_small"/>
</dbReference>
<dbReference type="GO" id="GO:0032259">
    <property type="term" value="P:methylation"/>
    <property type="evidence" value="ECO:0007669"/>
    <property type="project" value="UniProtKB-KW"/>
</dbReference>
<dbReference type="GO" id="GO:0006730">
    <property type="term" value="P:one-carbon metabolic process"/>
    <property type="evidence" value="ECO:0007669"/>
    <property type="project" value="UniProtKB-KW"/>
</dbReference>